<feature type="transmembrane region" description="Helical" evidence="6">
    <location>
        <begin position="309"/>
        <end position="327"/>
    </location>
</feature>
<keyword evidence="6" id="KW-0812">Transmembrane</keyword>
<dbReference type="PANTHER" id="PTHR46471">
    <property type="entry name" value="CHITIN DEACETYLASE"/>
    <property type="match status" value="1"/>
</dbReference>
<dbReference type="SUPFAM" id="SSF88713">
    <property type="entry name" value="Glycoside hydrolase/deacetylase"/>
    <property type="match status" value="1"/>
</dbReference>
<evidence type="ECO:0000256" key="2">
    <source>
        <dbReference type="ARBA" id="ARBA00022723"/>
    </source>
</evidence>
<gene>
    <name evidence="9" type="ORF">BCR32DRAFT_234473</name>
</gene>
<dbReference type="InterPro" id="IPR002509">
    <property type="entry name" value="NODB_dom"/>
</dbReference>
<dbReference type="STRING" id="1754192.A0A1Y1X161"/>
<dbReference type="Pfam" id="PF01522">
    <property type="entry name" value="Polysacc_deac_1"/>
    <property type="match status" value="1"/>
</dbReference>
<dbReference type="PANTHER" id="PTHR46471:SF2">
    <property type="entry name" value="CHITIN DEACETYLASE-RELATED"/>
    <property type="match status" value="1"/>
</dbReference>
<feature type="chain" id="PRO_5012078801" evidence="7">
    <location>
        <begin position="21"/>
        <end position="333"/>
    </location>
</feature>
<name>A0A1Y1X161_9FUNG</name>
<feature type="signal peptide" evidence="7">
    <location>
        <begin position="1"/>
        <end position="20"/>
    </location>
</feature>
<proteinExistence type="predicted"/>
<reference evidence="9 10" key="2">
    <citation type="submission" date="2016-08" db="EMBL/GenBank/DDBJ databases">
        <title>Pervasive Adenine N6-methylation of Active Genes in Fungi.</title>
        <authorList>
            <consortium name="DOE Joint Genome Institute"/>
            <person name="Mondo S.J."/>
            <person name="Dannebaum R.O."/>
            <person name="Kuo R.C."/>
            <person name="Labutti K."/>
            <person name="Haridas S."/>
            <person name="Kuo A."/>
            <person name="Salamov A."/>
            <person name="Ahrendt S.R."/>
            <person name="Lipzen A."/>
            <person name="Sullivan W."/>
            <person name="Andreopoulos W.B."/>
            <person name="Clum A."/>
            <person name="Lindquist E."/>
            <person name="Daum C."/>
            <person name="Ramamoorthy G.K."/>
            <person name="Gryganskyi A."/>
            <person name="Culley D."/>
            <person name="Magnuson J.K."/>
            <person name="James T.Y."/>
            <person name="O'Malley M.A."/>
            <person name="Stajich J.E."/>
            <person name="Spatafora J.W."/>
            <person name="Visel A."/>
            <person name="Grigoriev I.V."/>
        </authorList>
    </citation>
    <scope>NUCLEOTIDE SEQUENCE [LARGE SCALE GENOMIC DNA]</scope>
    <source>
        <strain evidence="9 10">S4</strain>
    </source>
</reference>
<dbReference type="GO" id="GO:0016810">
    <property type="term" value="F:hydrolase activity, acting on carbon-nitrogen (but not peptide) bonds"/>
    <property type="evidence" value="ECO:0007669"/>
    <property type="project" value="InterPro"/>
</dbReference>
<keyword evidence="6" id="KW-0472">Membrane</keyword>
<keyword evidence="3 7" id="KW-0732">Signal</keyword>
<keyword evidence="6" id="KW-1133">Transmembrane helix</keyword>
<dbReference type="AlphaFoldDB" id="A0A1Y1X161"/>
<keyword evidence="2" id="KW-0479">Metal-binding</keyword>
<dbReference type="Gene3D" id="3.20.20.370">
    <property type="entry name" value="Glycoside hydrolase/deacetylase"/>
    <property type="match status" value="1"/>
</dbReference>
<accession>A0A1Y1X161</accession>
<sequence>MKMHIFLCIVLLVINACIVASITLKNDKAPVYENCTNPGQFVLTFDDGPNPRTTSIALKTLKEHNIKATFFINAVNYGNLEEDSRSIEMVKTIFEEGHDIGSHTYYHEDLFTAIQKGTMEINIDNMTDIIDNIIGVKPTFFRPPGGYGGYKEIEPEKIEMTEKIQKYLGSHGYNIIMWNTNTKDWSYKDDVDKVIENLNIQLKAPDVSPKTHSFIALLHDVHPTTVNNILPAVIEYVKDLGYKFVSLSECIEVSPYQGINFENKNDESSKLKNMENSTIPSINTNSSFSIQDNNSGSFSFISNIYNLNIIYYFIFIYLLLSIFLNIYKKKYFT</sequence>
<comment type="caution">
    <text evidence="9">The sequence shown here is derived from an EMBL/GenBank/DDBJ whole genome shotgun (WGS) entry which is preliminary data.</text>
</comment>
<protein>
    <submittedName>
        <fullName evidence="9">Glycoside hydrolase/deacetylase</fullName>
    </submittedName>
</protein>
<dbReference type="GO" id="GO:0005975">
    <property type="term" value="P:carbohydrate metabolic process"/>
    <property type="evidence" value="ECO:0007669"/>
    <property type="project" value="InterPro"/>
</dbReference>
<evidence type="ECO:0000256" key="7">
    <source>
        <dbReference type="SAM" id="SignalP"/>
    </source>
</evidence>
<keyword evidence="4 9" id="KW-0378">Hydrolase</keyword>
<dbReference type="PROSITE" id="PS51677">
    <property type="entry name" value="NODB"/>
    <property type="match status" value="1"/>
</dbReference>
<dbReference type="InterPro" id="IPR011330">
    <property type="entry name" value="Glyco_hydro/deAcase_b/a-brl"/>
</dbReference>
<evidence type="ECO:0000256" key="4">
    <source>
        <dbReference type="ARBA" id="ARBA00022801"/>
    </source>
</evidence>
<dbReference type="OrthoDB" id="5547340at2759"/>
<keyword evidence="5" id="KW-0119">Carbohydrate metabolism</keyword>
<dbReference type="GO" id="GO:0046872">
    <property type="term" value="F:metal ion binding"/>
    <property type="evidence" value="ECO:0007669"/>
    <property type="project" value="UniProtKB-KW"/>
</dbReference>
<organism evidence="9 10">
    <name type="scientific">Anaeromyces robustus</name>
    <dbReference type="NCBI Taxonomy" id="1754192"/>
    <lineage>
        <taxon>Eukaryota</taxon>
        <taxon>Fungi</taxon>
        <taxon>Fungi incertae sedis</taxon>
        <taxon>Chytridiomycota</taxon>
        <taxon>Chytridiomycota incertae sedis</taxon>
        <taxon>Neocallimastigomycetes</taxon>
        <taxon>Neocallimastigales</taxon>
        <taxon>Neocallimastigaceae</taxon>
        <taxon>Anaeromyces</taxon>
    </lineage>
</organism>
<evidence type="ECO:0000259" key="8">
    <source>
        <dbReference type="PROSITE" id="PS51677"/>
    </source>
</evidence>
<reference evidence="9 10" key="1">
    <citation type="submission" date="2016-08" db="EMBL/GenBank/DDBJ databases">
        <title>A Parts List for Fungal Cellulosomes Revealed by Comparative Genomics.</title>
        <authorList>
            <consortium name="DOE Joint Genome Institute"/>
            <person name="Haitjema C.H."/>
            <person name="Gilmore S.P."/>
            <person name="Henske J.K."/>
            <person name="Solomon K.V."/>
            <person name="De Groot R."/>
            <person name="Kuo A."/>
            <person name="Mondo S.J."/>
            <person name="Salamov A.A."/>
            <person name="Labutti K."/>
            <person name="Zhao Z."/>
            <person name="Chiniquy J."/>
            <person name="Barry K."/>
            <person name="Brewer H.M."/>
            <person name="Purvine S.O."/>
            <person name="Wright A.T."/>
            <person name="Boxma B."/>
            <person name="Van Alen T."/>
            <person name="Hackstein J.H."/>
            <person name="Baker S.E."/>
            <person name="Grigoriev I.V."/>
            <person name="O'Malley M.A."/>
        </authorList>
    </citation>
    <scope>NUCLEOTIDE SEQUENCE [LARGE SCALE GENOMIC DNA]</scope>
    <source>
        <strain evidence="9 10">S4</strain>
    </source>
</reference>
<evidence type="ECO:0000313" key="10">
    <source>
        <dbReference type="Proteomes" id="UP000193944"/>
    </source>
</evidence>
<evidence type="ECO:0000256" key="6">
    <source>
        <dbReference type="SAM" id="Phobius"/>
    </source>
</evidence>
<evidence type="ECO:0000313" key="9">
    <source>
        <dbReference type="EMBL" id="ORX79156.1"/>
    </source>
</evidence>
<comment type="cofactor">
    <cofactor evidence="1">
        <name>Co(2+)</name>
        <dbReference type="ChEBI" id="CHEBI:48828"/>
    </cofactor>
</comment>
<keyword evidence="10" id="KW-1185">Reference proteome</keyword>
<dbReference type="Proteomes" id="UP000193944">
    <property type="component" value="Unassembled WGS sequence"/>
</dbReference>
<dbReference type="EMBL" id="MCFG01000185">
    <property type="protein sequence ID" value="ORX79156.1"/>
    <property type="molecule type" value="Genomic_DNA"/>
</dbReference>
<evidence type="ECO:0000256" key="1">
    <source>
        <dbReference type="ARBA" id="ARBA00001941"/>
    </source>
</evidence>
<evidence type="ECO:0000256" key="5">
    <source>
        <dbReference type="ARBA" id="ARBA00023277"/>
    </source>
</evidence>
<feature type="domain" description="NodB homology" evidence="8">
    <location>
        <begin position="39"/>
        <end position="245"/>
    </location>
</feature>
<evidence type="ECO:0000256" key="3">
    <source>
        <dbReference type="ARBA" id="ARBA00022729"/>
    </source>
</evidence>